<feature type="transmembrane region" description="Helical" evidence="6">
    <location>
        <begin position="445"/>
        <end position="465"/>
    </location>
</feature>
<evidence type="ECO:0000256" key="5">
    <source>
        <dbReference type="SAM" id="MobiDB-lite"/>
    </source>
</evidence>
<feature type="transmembrane region" description="Helical" evidence="6">
    <location>
        <begin position="155"/>
        <end position="173"/>
    </location>
</feature>
<comment type="subcellular location">
    <subcellularLocation>
        <location evidence="1">Membrane</location>
        <topology evidence="1">Multi-pass membrane protein</topology>
    </subcellularLocation>
</comment>
<dbReference type="PANTHER" id="PTHR23112">
    <property type="entry name" value="G PROTEIN-COUPLED RECEPTOR 157-RELATED"/>
    <property type="match status" value="1"/>
</dbReference>
<dbReference type="Pfam" id="PF11970">
    <property type="entry name" value="GPR_Gpa2_C"/>
    <property type="match status" value="1"/>
</dbReference>
<evidence type="ECO:0000259" key="8">
    <source>
        <dbReference type="Pfam" id="PF11970"/>
    </source>
</evidence>
<proteinExistence type="predicted"/>
<feature type="transmembrane region" description="Helical" evidence="6">
    <location>
        <begin position="193"/>
        <end position="222"/>
    </location>
</feature>
<dbReference type="GO" id="GO:0007189">
    <property type="term" value="P:adenylate cyclase-activating G protein-coupled receptor signaling pathway"/>
    <property type="evidence" value="ECO:0007669"/>
    <property type="project" value="TreeGrafter"/>
</dbReference>
<feature type="domain" description="Glucose receptor Git3-like N-terminal" evidence="7">
    <location>
        <begin position="39"/>
        <end position="227"/>
    </location>
</feature>
<feature type="domain" description="G protein-coupled receptor GPR1/2/3 C-terminal" evidence="8">
    <location>
        <begin position="434"/>
        <end position="507"/>
    </location>
</feature>
<evidence type="ECO:0000256" key="2">
    <source>
        <dbReference type="ARBA" id="ARBA00022692"/>
    </source>
</evidence>
<gene>
    <name evidence="9" type="ORF">BJ878DRAFT_276190</name>
</gene>
<keyword evidence="2 6" id="KW-0812">Transmembrane</keyword>
<dbReference type="Pfam" id="PF11710">
    <property type="entry name" value="Git3"/>
    <property type="match status" value="1"/>
</dbReference>
<dbReference type="SUPFAM" id="SSF81321">
    <property type="entry name" value="Family A G protein-coupled receptor-like"/>
    <property type="match status" value="1"/>
</dbReference>
<name>A0A9P7Z7I6_9HELO</name>
<keyword evidence="4 6" id="KW-0472">Membrane</keyword>
<evidence type="ECO:0000256" key="3">
    <source>
        <dbReference type="ARBA" id="ARBA00022989"/>
    </source>
</evidence>
<reference evidence="9" key="1">
    <citation type="journal article" date="2021" name="IMA Fungus">
        <title>Genomic characterization of three marine fungi, including Emericellopsis atlantica sp. nov. with signatures of a generalist lifestyle and marine biomass degradation.</title>
        <authorList>
            <person name="Hagestad O.C."/>
            <person name="Hou L."/>
            <person name="Andersen J.H."/>
            <person name="Hansen E.H."/>
            <person name="Altermark B."/>
            <person name="Li C."/>
            <person name="Kuhnert E."/>
            <person name="Cox R.J."/>
            <person name="Crous P.W."/>
            <person name="Spatafora J.W."/>
            <person name="Lail K."/>
            <person name="Amirebrahimi M."/>
            <person name="Lipzen A."/>
            <person name="Pangilinan J."/>
            <person name="Andreopoulos W."/>
            <person name="Hayes R.D."/>
            <person name="Ng V."/>
            <person name="Grigoriev I.V."/>
            <person name="Jackson S.A."/>
            <person name="Sutton T.D.S."/>
            <person name="Dobson A.D.W."/>
            <person name="Rama T."/>
        </authorList>
    </citation>
    <scope>NUCLEOTIDE SEQUENCE</scope>
    <source>
        <strain evidence="9">TRa3180A</strain>
    </source>
</reference>
<dbReference type="PANTHER" id="PTHR23112:SF37">
    <property type="entry name" value="G PROTEIN-COUPLED RECEPTOR GPR1"/>
    <property type="match status" value="1"/>
</dbReference>
<feature type="region of interest" description="Disordered" evidence="5">
    <location>
        <begin position="235"/>
        <end position="256"/>
    </location>
</feature>
<dbReference type="OrthoDB" id="5368598at2759"/>
<accession>A0A9P7Z7I6</accession>
<organism evidence="9 10">
    <name type="scientific">Calycina marina</name>
    <dbReference type="NCBI Taxonomy" id="1763456"/>
    <lineage>
        <taxon>Eukaryota</taxon>
        <taxon>Fungi</taxon>
        <taxon>Dikarya</taxon>
        <taxon>Ascomycota</taxon>
        <taxon>Pezizomycotina</taxon>
        <taxon>Leotiomycetes</taxon>
        <taxon>Helotiales</taxon>
        <taxon>Pezizellaceae</taxon>
        <taxon>Calycina</taxon>
    </lineage>
</organism>
<keyword evidence="9" id="KW-0675">Receptor</keyword>
<dbReference type="GO" id="GO:0005886">
    <property type="term" value="C:plasma membrane"/>
    <property type="evidence" value="ECO:0007669"/>
    <property type="project" value="TreeGrafter"/>
</dbReference>
<evidence type="ECO:0000256" key="1">
    <source>
        <dbReference type="ARBA" id="ARBA00004141"/>
    </source>
</evidence>
<dbReference type="EMBL" id="MU253800">
    <property type="protein sequence ID" value="KAG9246572.1"/>
    <property type="molecule type" value="Genomic_DNA"/>
</dbReference>
<evidence type="ECO:0000313" key="10">
    <source>
        <dbReference type="Proteomes" id="UP000887226"/>
    </source>
</evidence>
<evidence type="ECO:0000313" key="9">
    <source>
        <dbReference type="EMBL" id="KAG9246572.1"/>
    </source>
</evidence>
<feature type="transmembrane region" description="Helical" evidence="6">
    <location>
        <begin position="43"/>
        <end position="63"/>
    </location>
</feature>
<dbReference type="Gene3D" id="1.20.1070.10">
    <property type="entry name" value="Rhodopsin 7-helix transmembrane proteins"/>
    <property type="match status" value="1"/>
</dbReference>
<dbReference type="AlphaFoldDB" id="A0A9P7Z7I6"/>
<dbReference type="InterPro" id="IPR022596">
    <property type="entry name" value="GPR1/2/3_C"/>
</dbReference>
<evidence type="ECO:0000256" key="4">
    <source>
        <dbReference type="ARBA" id="ARBA00023136"/>
    </source>
</evidence>
<sequence length="646" mass="72295">MAPLAIISQAISETIIARRSLGPSKDEERKILTGSQQHTLQCLALAFSTFSVASAILAFYWFIKMRRSFRHDLVMLLIQSDMFKALWLMIYPIITFAHGPIASSSKACQANGFFLAVGIEASDVAVLMIAIHSAMYIFNPRGSKGEGGLYPYRNFAYAIWIIYPLTMASLAFINKGNSYVNDGTYCYLPIRPFWYRLALAWIPRYLIFVFILGVYSSIYFYVRAKFRGFTDVAAKDNSNDSTDSAQQAQIGPLRGSAPQTPPLALNGLIPELEQSPVAQDSTGVEGIMGSPLSTASGAHRFIWSNLISINPSSPTTDDQIIQETIIDDEDPYMTSSTTVLSSPMSLTLPTTPPSVFSSAANTMSRTRAVQWNEHAHRPVLTPGSVSPGTVHSVVDIFTVLENRPGDTAAVTPLSQLRLVNSRGQNLAIAEMLGTRDKIRRQLRFLFIYPLVYIGMWLLPFVFHVLQYQDKFTQEPPFALLCLTTICVASQAAVDCWLFSTREKPWRHIPGNNKSFFGSLRFWSGWKGFTKRRVVAGPGKTQDEMFREAQAAYHRRDEEIAQQRINYVNIGTTGDTRKERSWWEASGLDTIMTPTVEDVNPMDDVHTTNPGPTHDPNALGIRISLPERRSISEILERSDSQWVNKKR</sequence>
<dbReference type="GO" id="GO:0004930">
    <property type="term" value="F:G protein-coupled receptor activity"/>
    <property type="evidence" value="ECO:0007669"/>
    <property type="project" value="TreeGrafter"/>
</dbReference>
<feature type="transmembrane region" description="Helical" evidence="6">
    <location>
        <begin position="83"/>
        <end position="101"/>
    </location>
</feature>
<protein>
    <submittedName>
        <fullName evidence="9">G protein-coupled glucose receptor regulating Gpa2-domain-containing protein</fullName>
    </submittedName>
</protein>
<comment type="caution">
    <text evidence="9">The sequence shown here is derived from an EMBL/GenBank/DDBJ whole genome shotgun (WGS) entry which is preliminary data.</text>
</comment>
<feature type="compositionally biased region" description="Polar residues" evidence="5">
    <location>
        <begin position="239"/>
        <end position="249"/>
    </location>
</feature>
<feature type="transmembrane region" description="Helical" evidence="6">
    <location>
        <begin position="477"/>
        <end position="498"/>
    </location>
</feature>
<dbReference type="InterPro" id="IPR023041">
    <property type="entry name" value="Glucose_rcpt_Git3-like_N"/>
</dbReference>
<evidence type="ECO:0000259" key="7">
    <source>
        <dbReference type="Pfam" id="PF11710"/>
    </source>
</evidence>
<evidence type="ECO:0000256" key="6">
    <source>
        <dbReference type="SAM" id="Phobius"/>
    </source>
</evidence>
<keyword evidence="10" id="KW-1185">Reference proteome</keyword>
<keyword evidence="3 6" id="KW-1133">Transmembrane helix</keyword>
<feature type="transmembrane region" description="Helical" evidence="6">
    <location>
        <begin position="113"/>
        <end position="134"/>
    </location>
</feature>
<dbReference type="Proteomes" id="UP000887226">
    <property type="component" value="Unassembled WGS sequence"/>
</dbReference>